<dbReference type="GO" id="GO:0036222">
    <property type="term" value="F:XTP diphosphatase activity"/>
    <property type="evidence" value="ECO:0007669"/>
    <property type="project" value="UniProtKB-UniRule"/>
</dbReference>
<dbReference type="InterPro" id="IPR020922">
    <property type="entry name" value="dITP/XTP_pyrophosphatase"/>
</dbReference>
<comment type="subunit">
    <text evidence="2 10">Homodimer.</text>
</comment>
<reference evidence="12" key="1">
    <citation type="journal article" date="2020" name="mSystems">
        <title>Genome- and Community-Level Interaction Insights into Carbon Utilization and Element Cycling Functions of Hydrothermarchaeota in Hydrothermal Sediment.</title>
        <authorList>
            <person name="Zhou Z."/>
            <person name="Liu Y."/>
            <person name="Xu W."/>
            <person name="Pan J."/>
            <person name="Luo Z.H."/>
            <person name="Li M."/>
        </authorList>
    </citation>
    <scope>NUCLEOTIDE SEQUENCE [LARGE SCALE GENOMIC DNA]</scope>
    <source>
        <strain evidence="12">SpSt-349</strain>
    </source>
</reference>
<evidence type="ECO:0000256" key="6">
    <source>
        <dbReference type="ARBA" id="ARBA00022842"/>
    </source>
</evidence>
<gene>
    <name evidence="12" type="ORF">ENQ87_14810</name>
</gene>
<keyword evidence="4 10" id="KW-0547">Nucleotide-binding</keyword>
<dbReference type="GO" id="GO:0017111">
    <property type="term" value="F:ribonucleoside triphosphate phosphatase activity"/>
    <property type="evidence" value="ECO:0007669"/>
    <property type="project" value="InterPro"/>
</dbReference>
<dbReference type="HAMAP" id="MF_01405">
    <property type="entry name" value="Non_canon_purine_NTPase"/>
    <property type="match status" value="1"/>
</dbReference>
<evidence type="ECO:0000256" key="3">
    <source>
        <dbReference type="ARBA" id="ARBA00022723"/>
    </source>
</evidence>
<keyword evidence="3 10" id="KW-0479">Metal-binding</keyword>
<feature type="active site" description="Proton acceptor" evidence="10">
    <location>
        <position position="70"/>
    </location>
</feature>
<keyword evidence="6 10" id="KW-0460">Magnesium</keyword>
<evidence type="ECO:0000256" key="2">
    <source>
        <dbReference type="ARBA" id="ARBA00011738"/>
    </source>
</evidence>
<comment type="function">
    <text evidence="10">Pyrophosphatase that catalyzes the hydrolysis of nucleoside triphosphates to their monophosphate derivatives, with a high preference for the non-canonical purine nucleotides XTP (xanthosine triphosphate), dITP (deoxyinosine triphosphate) and ITP. Seems to function as a house-cleaning enzyme that removes non-canonical purine nucleotides from the nucleotide pool, thus preventing their incorporation into DNA/RNA and avoiding chromosomal lesions.</text>
</comment>
<dbReference type="InterPro" id="IPR002637">
    <property type="entry name" value="RdgB/HAM1"/>
</dbReference>
<dbReference type="InterPro" id="IPR029001">
    <property type="entry name" value="ITPase-like_fam"/>
</dbReference>
<evidence type="ECO:0000256" key="7">
    <source>
        <dbReference type="ARBA" id="ARBA00023080"/>
    </source>
</evidence>
<keyword evidence="7 10" id="KW-0546">Nucleotide metabolism</keyword>
<dbReference type="GO" id="GO:0046872">
    <property type="term" value="F:metal ion binding"/>
    <property type="evidence" value="ECO:0007669"/>
    <property type="project" value="UniProtKB-KW"/>
</dbReference>
<dbReference type="Pfam" id="PF01725">
    <property type="entry name" value="Ham1p_like"/>
    <property type="match status" value="1"/>
</dbReference>
<evidence type="ECO:0000256" key="1">
    <source>
        <dbReference type="ARBA" id="ARBA00008023"/>
    </source>
</evidence>
<dbReference type="SUPFAM" id="SSF52972">
    <property type="entry name" value="ITPase-like"/>
    <property type="match status" value="1"/>
</dbReference>
<comment type="caution">
    <text evidence="12">The sequence shown here is derived from an EMBL/GenBank/DDBJ whole genome shotgun (WGS) entry which is preliminary data.</text>
</comment>
<evidence type="ECO:0000256" key="8">
    <source>
        <dbReference type="ARBA" id="ARBA00051875"/>
    </source>
</evidence>
<evidence type="ECO:0000256" key="5">
    <source>
        <dbReference type="ARBA" id="ARBA00022801"/>
    </source>
</evidence>
<dbReference type="GO" id="GO:0036220">
    <property type="term" value="F:ITP diphosphatase activity"/>
    <property type="evidence" value="ECO:0007669"/>
    <property type="project" value="UniProtKB-UniRule"/>
</dbReference>
<accession>A0A831UEX0</accession>
<dbReference type="GO" id="GO:0000166">
    <property type="term" value="F:nucleotide binding"/>
    <property type="evidence" value="ECO:0007669"/>
    <property type="project" value="UniProtKB-KW"/>
</dbReference>
<sequence>MTGLIVATRNRGKLLEIRKILEGVDCNIYSLEDFPDLPEIEEDGATFEQNAVKKASTIARLAGLPALADDSGLAVDYLCGRPGVYSARYAGPDATDAMNNARLLSELDGVPRERRGAAFHCVIALCHPDGACTTFTGELRGVILDAPRGTGGFGYDPLFLVEEEGLTLAELPLERKNSLSHRGKALDMLKGKLLQNCPV</sequence>
<dbReference type="GO" id="GO:0035870">
    <property type="term" value="F:dITP diphosphatase activity"/>
    <property type="evidence" value="ECO:0007669"/>
    <property type="project" value="UniProtKB-UniRule"/>
</dbReference>
<evidence type="ECO:0000313" key="12">
    <source>
        <dbReference type="EMBL" id="HEN43611.1"/>
    </source>
</evidence>
<dbReference type="EC" id="3.6.1.66" evidence="10"/>
<feature type="binding site" evidence="10">
    <location>
        <position position="70"/>
    </location>
    <ligand>
        <name>Mg(2+)</name>
        <dbReference type="ChEBI" id="CHEBI:18420"/>
    </ligand>
</feature>
<evidence type="ECO:0000256" key="4">
    <source>
        <dbReference type="ARBA" id="ARBA00022741"/>
    </source>
</evidence>
<feature type="binding site" evidence="10">
    <location>
        <position position="71"/>
    </location>
    <ligand>
        <name>substrate</name>
    </ligand>
</feature>
<evidence type="ECO:0000256" key="11">
    <source>
        <dbReference type="RuleBase" id="RU003781"/>
    </source>
</evidence>
<dbReference type="GO" id="GO:0005829">
    <property type="term" value="C:cytosol"/>
    <property type="evidence" value="ECO:0007669"/>
    <property type="project" value="TreeGrafter"/>
</dbReference>
<comment type="catalytic activity">
    <reaction evidence="10">
        <text>ITP + H2O = IMP + diphosphate + H(+)</text>
        <dbReference type="Rhea" id="RHEA:29399"/>
        <dbReference type="ChEBI" id="CHEBI:15377"/>
        <dbReference type="ChEBI" id="CHEBI:15378"/>
        <dbReference type="ChEBI" id="CHEBI:33019"/>
        <dbReference type="ChEBI" id="CHEBI:58053"/>
        <dbReference type="ChEBI" id="CHEBI:61402"/>
        <dbReference type="EC" id="3.6.1.66"/>
    </reaction>
</comment>
<organism evidence="12">
    <name type="scientific">Geobacter metallireducens</name>
    <dbReference type="NCBI Taxonomy" id="28232"/>
    <lineage>
        <taxon>Bacteria</taxon>
        <taxon>Pseudomonadati</taxon>
        <taxon>Thermodesulfobacteriota</taxon>
        <taxon>Desulfuromonadia</taxon>
        <taxon>Geobacterales</taxon>
        <taxon>Geobacteraceae</taxon>
        <taxon>Geobacter</taxon>
    </lineage>
</organism>
<feature type="binding site" evidence="10">
    <location>
        <begin position="153"/>
        <end position="156"/>
    </location>
    <ligand>
        <name>substrate</name>
    </ligand>
</feature>
<feature type="binding site" evidence="10">
    <location>
        <begin position="181"/>
        <end position="182"/>
    </location>
    <ligand>
        <name>substrate</name>
    </ligand>
</feature>
<dbReference type="PANTHER" id="PTHR11067:SF9">
    <property type="entry name" value="INOSINE TRIPHOSPHATE PYROPHOSPHATASE"/>
    <property type="match status" value="1"/>
</dbReference>
<feature type="binding site" evidence="10">
    <location>
        <position position="176"/>
    </location>
    <ligand>
        <name>substrate</name>
    </ligand>
</feature>
<proteinExistence type="inferred from homology"/>
<dbReference type="GO" id="GO:0009117">
    <property type="term" value="P:nucleotide metabolic process"/>
    <property type="evidence" value="ECO:0007669"/>
    <property type="project" value="UniProtKB-KW"/>
</dbReference>
<dbReference type="EMBL" id="DSOV01000069">
    <property type="protein sequence ID" value="HEN43611.1"/>
    <property type="molecule type" value="Genomic_DNA"/>
</dbReference>
<comment type="catalytic activity">
    <reaction evidence="8 10">
        <text>dITP + H2O = dIMP + diphosphate + H(+)</text>
        <dbReference type="Rhea" id="RHEA:28342"/>
        <dbReference type="ChEBI" id="CHEBI:15377"/>
        <dbReference type="ChEBI" id="CHEBI:15378"/>
        <dbReference type="ChEBI" id="CHEBI:33019"/>
        <dbReference type="ChEBI" id="CHEBI:61194"/>
        <dbReference type="ChEBI" id="CHEBI:61382"/>
        <dbReference type="EC" id="3.6.1.66"/>
    </reaction>
</comment>
<dbReference type="PANTHER" id="PTHR11067">
    <property type="entry name" value="INOSINE TRIPHOSPHATE PYROPHOSPHATASE/HAM1 PROTEIN"/>
    <property type="match status" value="1"/>
</dbReference>
<feature type="binding site" evidence="10">
    <location>
        <begin position="8"/>
        <end position="13"/>
    </location>
    <ligand>
        <name>substrate</name>
    </ligand>
</feature>
<protein>
    <recommendedName>
        <fullName evidence="10">dITP/XTP pyrophosphatase</fullName>
        <ecNumber evidence="10">3.6.1.66</ecNumber>
    </recommendedName>
    <alternativeName>
        <fullName evidence="10">Non-canonical purine NTP pyrophosphatase</fullName>
    </alternativeName>
    <alternativeName>
        <fullName evidence="10">Non-standard purine NTP pyrophosphatase</fullName>
    </alternativeName>
    <alternativeName>
        <fullName evidence="10">Nucleoside-triphosphate diphosphatase</fullName>
    </alternativeName>
    <alternativeName>
        <fullName evidence="10">Nucleoside-triphosphate pyrophosphatase</fullName>
        <shortName evidence="10">NTPase</shortName>
    </alternativeName>
</protein>
<dbReference type="NCBIfam" id="TIGR00042">
    <property type="entry name" value="RdgB/HAM1 family non-canonical purine NTP pyrophosphatase"/>
    <property type="match status" value="1"/>
</dbReference>
<feature type="binding site" evidence="10">
    <location>
        <position position="41"/>
    </location>
    <ligand>
        <name>Mg(2+)</name>
        <dbReference type="ChEBI" id="CHEBI:18420"/>
    </ligand>
</feature>
<keyword evidence="5 10" id="KW-0378">Hydrolase</keyword>
<evidence type="ECO:0000256" key="9">
    <source>
        <dbReference type="ARBA" id="ARBA00052017"/>
    </source>
</evidence>
<dbReference type="NCBIfam" id="NF011397">
    <property type="entry name" value="PRK14822.1"/>
    <property type="match status" value="1"/>
</dbReference>
<comment type="catalytic activity">
    <reaction evidence="9 10">
        <text>XTP + H2O = XMP + diphosphate + H(+)</text>
        <dbReference type="Rhea" id="RHEA:28610"/>
        <dbReference type="ChEBI" id="CHEBI:15377"/>
        <dbReference type="ChEBI" id="CHEBI:15378"/>
        <dbReference type="ChEBI" id="CHEBI:33019"/>
        <dbReference type="ChEBI" id="CHEBI:57464"/>
        <dbReference type="ChEBI" id="CHEBI:61314"/>
        <dbReference type="EC" id="3.6.1.66"/>
    </reaction>
</comment>
<evidence type="ECO:0000256" key="10">
    <source>
        <dbReference type="HAMAP-Rule" id="MF_01405"/>
    </source>
</evidence>
<comment type="cofactor">
    <cofactor evidence="10">
        <name>Mg(2+)</name>
        <dbReference type="ChEBI" id="CHEBI:18420"/>
    </cofactor>
    <text evidence="10">Binds 1 Mg(2+) ion per subunit.</text>
</comment>
<dbReference type="Gene3D" id="3.90.950.10">
    <property type="match status" value="1"/>
</dbReference>
<name>A0A831UEX0_GEOME</name>
<dbReference type="FunFam" id="3.90.950.10:FF:000001">
    <property type="entry name" value="dITP/XTP pyrophosphatase"/>
    <property type="match status" value="1"/>
</dbReference>
<dbReference type="CDD" id="cd00515">
    <property type="entry name" value="HAM1"/>
    <property type="match status" value="1"/>
</dbReference>
<comment type="similarity">
    <text evidence="1 10 11">Belongs to the HAM1 NTPase family.</text>
</comment>
<dbReference type="GO" id="GO:0009146">
    <property type="term" value="P:purine nucleoside triphosphate catabolic process"/>
    <property type="evidence" value="ECO:0007669"/>
    <property type="project" value="UniProtKB-UniRule"/>
</dbReference>
<dbReference type="AlphaFoldDB" id="A0A831UEX0"/>